<dbReference type="InterPro" id="IPR016181">
    <property type="entry name" value="Acyl_CoA_acyltransferase"/>
</dbReference>
<feature type="compositionally biased region" description="Basic and acidic residues" evidence="1">
    <location>
        <begin position="56"/>
        <end position="72"/>
    </location>
</feature>
<dbReference type="SUPFAM" id="SSF55729">
    <property type="entry name" value="Acyl-CoA N-acyltransferases (Nat)"/>
    <property type="match status" value="1"/>
</dbReference>
<reference evidence="2" key="1">
    <citation type="journal article" date="2022" name="G3 (Bethesda)">
        <title>High quality genome of the basidiomycete yeast Dioszegia hungarica PDD-24b-2 isolated from cloud water.</title>
        <authorList>
            <person name="Jarrige D."/>
            <person name="Haridas S."/>
            <person name="Bleykasten-Grosshans C."/>
            <person name="Joly M."/>
            <person name="Nadalig T."/>
            <person name="Sancelme M."/>
            <person name="Vuilleumier S."/>
            <person name="Grigoriev I.V."/>
            <person name="Amato P."/>
            <person name="Bringel F."/>
        </authorList>
    </citation>
    <scope>NUCLEOTIDE SEQUENCE</scope>
    <source>
        <strain evidence="2">PDD-24b-2</strain>
    </source>
</reference>
<feature type="compositionally biased region" description="Low complexity" evidence="1">
    <location>
        <begin position="1"/>
        <end position="20"/>
    </location>
</feature>
<organism evidence="2 3">
    <name type="scientific">Dioszegia hungarica</name>
    <dbReference type="NCBI Taxonomy" id="4972"/>
    <lineage>
        <taxon>Eukaryota</taxon>
        <taxon>Fungi</taxon>
        <taxon>Dikarya</taxon>
        <taxon>Basidiomycota</taxon>
        <taxon>Agaricomycotina</taxon>
        <taxon>Tremellomycetes</taxon>
        <taxon>Tremellales</taxon>
        <taxon>Bulleribasidiaceae</taxon>
        <taxon>Dioszegia</taxon>
    </lineage>
</organism>
<evidence type="ECO:0000313" key="2">
    <source>
        <dbReference type="EMBL" id="KAI9634801.1"/>
    </source>
</evidence>
<dbReference type="RefSeq" id="XP_052944578.1">
    <property type="nucleotide sequence ID" value="XM_053089741.1"/>
</dbReference>
<dbReference type="EMBL" id="JAKWFO010000006">
    <property type="protein sequence ID" value="KAI9634801.1"/>
    <property type="molecule type" value="Genomic_DNA"/>
</dbReference>
<dbReference type="Proteomes" id="UP001164286">
    <property type="component" value="Unassembled WGS sequence"/>
</dbReference>
<sequence length="269" mass="29189">MPATRSSSRISAASAEASAAPINRPTPNNALVPEGDLTASGNGNEADEDEEDEDDEGRKNRDVGRVRPEPYKVKNRLPFPGGDLFFDIGGLGSGSMGGTSPCPEGGEGYPVARLPCKIYLRDPKTGSKTKIGRINARLIQKYPDRGTDFHIMCDDLSAELEAMSTALFDHETEDLKGDFWDWLGDIMYIEEIFVKERYRGYGIGLLAVDYLISQIPSFAQLVVILAPCPFNPSGFGQDQFEDSLARDRSTALQGLEPSLCITSGSASRG</sequence>
<gene>
    <name evidence="2" type="ORF">MKK02DRAFT_37676</name>
</gene>
<dbReference type="CDD" id="cd04301">
    <property type="entry name" value="NAT_SF"/>
    <property type="match status" value="1"/>
</dbReference>
<protein>
    <submittedName>
        <fullName evidence="2">Uncharacterized protein</fullName>
    </submittedName>
</protein>
<feature type="compositionally biased region" description="Acidic residues" evidence="1">
    <location>
        <begin position="45"/>
        <end position="55"/>
    </location>
</feature>
<evidence type="ECO:0000313" key="3">
    <source>
        <dbReference type="Proteomes" id="UP001164286"/>
    </source>
</evidence>
<name>A0AA38LV33_9TREE</name>
<comment type="caution">
    <text evidence="2">The sequence shown here is derived from an EMBL/GenBank/DDBJ whole genome shotgun (WGS) entry which is preliminary data.</text>
</comment>
<keyword evidence="3" id="KW-1185">Reference proteome</keyword>
<accession>A0AA38LV33</accession>
<evidence type="ECO:0000256" key="1">
    <source>
        <dbReference type="SAM" id="MobiDB-lite"/>
    </source>
</evidence>
<dbReference type="AlphaFoldDB" id="A0AA38LV33"/>
<feature type="region of interest" description="Disordered" evidence="1">
    <location>
        <begin position="1"/>
        <end position="74"/>
    </location>
</feature>
<proteinExistence type="predicted"/>
<dbReference type="GeneID" id="77728946"/>